<keyword evidence="3" id="KW-1185">Reference proteome</keyword>
<dbReference type="Proteomes" id="UP000187609">
    <property type="component" value="Unassembled WGS sequence"/>
</dbReference>
<dbReference type="OMA" id="ANDHPGM"/>
<sequence>MHAYLVEEASSFCAHYFKSHVSTTHRKVPRNSDHCGVGANDHPGMLSIFKHVGRSFGRKKFRRLDDKEYQAARTYILLNCDEVKPYLTIYEDTLREAQPYIQDSEIDNKLETEFASLFEKYSSSSVPNTPGTPSTPGAADVSIGSTRGSCTSGRAIISVGWF</sequence>
<accession>A0A1J6KIM3</accession>
<dbReference type="PANTHER" id="PTHR48258:SF4">
    <property type="entry name" value="DUF4216 DOMAIN-CONTAINING PROTEIN"/>
    <property type="match status" value="1"/>
</dbReference>
<dbReference type="PANTHER" id="PTHR48258">
    <property type="entry name" value="DUF4218 DOMAIN-CONTAINING PROTEIN-RELATED"/>
    <property type="match status" value="1"/>
</dbReference>
<protein>
    <recommendedName>
        <fullName evidence="4">DUF4218 domain-containing protein</fullName>
    </recommendedName>
</protein>
<dbReference type="AlphaFoldDB" id="A0A1J6KIM3"/>
<comment type="caution">
    <text evidence="2">The sequence shown here is derived from an EMBL/GenBank/DDBJ whole genome shotgun (WGS) entry which is preliminary data.</text>
</comment>
<evidence type="ECO:0000313" key="3">
    <source>
        <dbReference type="Proteomes" id="UP000187609"/>
    </source>
</evidence>
<dbReference type="EMBL" id="MJEQ01009602">
    <property type="protein sequence ID" value="OIT19161.1"/>
    <property type="molecule type" value="Genomic_DNA"/>
</dbReference>
<gene>
    <name evidence="2" type="ORF">A4A49_53611</name>
</gene>
<organism evidence="2 3">
    <name type="scientific">Nicotiana attenuata</name>
    <name type="common">Coyote tobacco</name>
    <dbReference type="NCBI Taxonomy" id="49451"/>
    <lineage>
        <taxon>Eukaryota</taxon>
        <taxon>Viridiplantae</taxon>
        <taxon>Streptophyta</taxon>
        <taxon>Embryophyta</taxon>
        <taxon>Tracheophyta</taxon>
        <taxon>Spermatophyta</taxon>
        <taxon>Magnoliopsida</taxon>
        <taxon>eudicotyledons</taxon>
        <taxon>Gunneridae</taxon>
        <taxon>Pentapetalae</taxon>
        <taxon>asterids</taxon>
        <taxon>lamiids</taxon>
        <taxon>Solanales</taxon>
        <taxon>Solanaceae</taxon>
        <taxon>Nicotianoideae</taxon>
        <taxon>Nicotianeae</taxon>
        <taxon>Nicotiana</taxon>
    </lineage>
</organism>
<evidence type="ECO:0000313" key="2">
    <source>
        <dbReference type="EMBL" id="OIT19161.1"/>
    </source>
</evidence>
<reference evidence="2" key="1">
    <citation type="submission" date="2016-11" db="EMBL/GenBank/DDBJ databases">
        <title>The genome of Nicotiana attenuata.</title>
        <authorList>
            <person name="Xu S."/>
            <person name="Brockmoeller T."/>
            <person name="Gaquerel E."/>
            <person name="Navarro A."/>
            <person name="Kuhl H."/>
            <person name="Gase K."/>
            <person name="Ling Z."/>
            <person name="Zhou W."/>
            <person name="Kreitzer C."/>
            <person name="Stanke M."/>
            <person name="Tang H."/>
            <person name="Lyons E."/>
            <person name="Pandey P."/>
            <person name="Pandey S.P."/>
            <person name="Timmermann B."/>
            <person name="Baldwin I.T."/>
        </authorList>
    </citation>
    <scope>NUCLEOTIDE SEQUENCE [LARGE SCALE GENOMIC DNA]</scope>
    <source>
        <strain evidence="2">UT</strain>
    </source>
</reference>
<proteinExistence type="predicted"/>
<dbReference type="Gramene" id="OIT19161">
    <property type="protein sequence ID" value="OIT19161"/>
    <property type="gene ID" value="A4A49_53611"/>
</dbReference>
<evidence type="ECO:0008006" key="4">
    <source>
        <dbReference type="Google" id="ProtNLM"/>
    </source>
</evidence>
<feature type="compositionally biased region" description="Polar residues" evidence="1">
    <location>
        <begin position="122"/>
        <end position="135"/>
    </location>
</feature>
<dbReference type="SMR" id="A0A1J6KIM3"/>
<evidence type="ECO:0000256" key="1">
    <source>
        <dbReference type="SAM" id="MobiDB-lite"/>
    </source>
</evidence>
<feature type="region of interest" description="Disordered" evidence="1">
    <location>
        <begin position="122"/>
        <end position="147"/>
    </location>
</feature>
<name>A0A1J6KIM3_NICAT</name>